<evidence type="ECO:0000259" key="1">
    <source>
        <dbReference type="Pfam" id="PF01979"/>
    </source>
</evidence>
<dbReference type="EMBL" id="BLLB01000002">
    <property type="protein sequence ID" value="GFH02194.1"/>
    <property type="molecule type" value="Genomic_DNA"/>
</dbReference>
<dbReference type="SUPFAM" id="SSF51556">
    <property type="entry name" value="Metallo-dependent hydrolases"/>
    <property type="match status" value="1"/>
</dbReference>
<dbReference type="Gene3D" id="3.20.20.140">
    <property type="entry name" value="Metal-dependent hydrolases"/>
    <property type="match status" value="1"/>
</dbReference>
<dbReference type="RefSeq" id="WP_163888942.1">
    <property type="nucleotide sequence ID" value="NZ_BLLB01000002.1"/>
</dbReference>
<organism evidence="2 3">
    <name type="scientific">Mycolicibacterium hippocampi</name>
    <dbReference type="NCBI Taxonomy" id="659824"/>
    <lineage>
        <taxon>Bacteria</taxon>
        <taxon>Bacillati</taxon>
        <taxon>Actinomycetota</taxon>
        <taxon>Actinomycetes</taxon>
        <taxon>Mycobacteriales</taxon>
        <taxon>Mycobacteriaceae</taxon>
        <taxon>Mycolicibacterium</taxon>
    </lineage>
</organism>
<name>A0A7I9ZMH3_9MYCO</name>
<evidence type="ECO:0000313" key="3">
    <source>
        <dbReference type="Proteomes" id="UP000465304"/>
    </source>
</evidence>
<protein>
    <submittedName>
        <fullName evidence="2">Integrase</fullName>
    </submittedName>
</protein>
<evidence type="ECO:0000313" key="2">
    <source>
        <dbReference type="EMBL" id="GFH02194.1"/>
    </source>
</evidence>
<dbReference type="InterPro" id="IPR051781">
    <property type="entry name" value="Metallo-dep_Hydrolase"/>
</dbReference>
<reference evidence="2 3" key="1">
    <citation type="journal article" date="2019" name="Emerg. Microbes Infect.">
        <title>Comprehensive subspecies identification of 175 nontuberculous mycobacteria species based on 7547 genomic profiles.</title>
        <authorList>
            <person name="Matsumoto Y."/>
            <person name="Kinjo T."/>
            <person name="Motooka D."/>
            <person name="Nabeya D."/>
            <person name="Jung N."/>
            <person name="Uechi K."/>
            <person name="Horii T."/>
            <person name="Iida T."/>
            <person name="Fujita J."/>
            <person name="Nakamura S."/>
        </authorList>
    </citation>
    <scope>NUCLEOTIDE SEQUENCE [LARGE SCALE GENOMIC DNA]</scope>
    <source>
        <strain evidence="2 3">JCM 30996</strain>
    </source>
</reference>
<proteinExistence type="predicted"/>
<dbReference type="InterPro" id="IPR006680">
    <property type="entry name" value="Amidohydro-rel"/>
</dbReference>
<dbReference type="CDD" id="cd01299">
    <property type="entry name" value="Met_dep_hydrolase_A"/>
    <property type="match status" value="1"/>
</dbReference>
<accession>A0A7I9ZMH3</accession>
<feature type="domain" description="Amidohydrolase-related" evidence="1">
    <location>
        <begin position="54"/>
        <end position="404"/>
    </location>
</feature>
<dbReference type="AlphaFoldDB" id="A0A7I9ZMH3"/>
<dbReference type="InterPro" id="IPR057744">
    <property type="entry name" value="OTAase-like"/>
</dbReference>
<sequence>MSSTLFVNARLVLDDADQLTEPCRVTVDGNRIGSVGGDGPASGLQRVIDVGGRTLMPGLIDAHAHVTGLSLSPRNAAATVDEIAAAAAGYLRGALMDGFTTVREAGGADHRIARRLEQGDILGPRLFYSGRALTQTGGGADFRTVDESVDPCGHAMPHSVMSVIVDGVDEVRRASREELRLGATQLKLFASGGVVFPAKSHATRYEFSPSELAAAVEEATARDTYVMAHAYTDEAVRRCLQAGVRSIEHANFVDEETVALMGEHGAFFDPTFISLVQRVESAGENGLSGTVVGNITHAIEQGRTVYSWARKHGVPIALGTDLWGPDARRSQLRELQLRSELDESRNVVRSATAVNADLLMMTGQLGTIRPGAFADLLVVDGDPLRDARILCQPETNLLLVMKDGVMHRDRLTGTDSPSGH</sequence>
<dbReference type="Proteomes" id="UP000465304">
    <property type="component" value="Unassembled WGS sequence"/>
</dbReference>
<dbReference type="GO" id="GO:0016810">
    <property type="term" value="F:hydrolase activity, acting on carbon-nitrogen (but not peptide) bonds"/>
    <property type="evidence" value="ECO:0007669"/>
    <property type="project" value="InterPro"/>
</dbReference>
<dbReference type="InterPro" id="IPR011059">
    <property type="entry name" value="Metal-dep_hydrolase_composite"/>
</dbReference>
<dbReference type="Pfam" id="PF01979">
    <property type="entry name" value="Amidohydro_1"/>
    <property type="match status" value="1"/>
</dbReference>
<keyword evidence="3" id="KW-1185">Reference proteome</keyword>
<gene>
    <name evidence="2" type="ORF">MHIP_26770</name>
</gene>
<dbReference type="InterPro" id="IPR032466">
    <property type="entry name" value="Metal_Hydrolase"/>
</dbReference>
<dbReference type="SUPFAM" id="SSF51338">
    <property type="entry name" value="Composite domain of metallo-dependent hydrolases"/>
    <property type="match status" value="2"/>
</dbReference>
<comment type="caution">
    <text evidence="2">The sequence shown here is derived from an EMBL/GenBank/DDBJ whole genome shotgun (WGS) entry which is preliminary data.</text>
</comment>
<dbReference type="PANTHER" id="PTHR43135">
    <property type="entry name" value="ALPHA-D-RIBOSE 1-METHYLPHOSPHONATE 5-TRIPHOSPHATE DIPHOSPHATASE"/>
    <property type="match status" value="1"/>
</dbReference>
<dbReference type="PANTHER" id="PTHR43135:SF3">
    <property type="entry name" value="ALPHA-D-RIBOSE 1-METHYLPHOSPHONATE 5-TRIPHOSPHATE DIPHOSPHATASE"/>
    <property type="match status" value="1"/>
</dbReference>
<dbReference type="Gene3D" id="2.30.40.10">
    <property type="entry name" value="Urease, subunit C, domain 1"/>
    <property type="match status" value="1"/>
</dbReference>